<feature type="transmembrane region" description="Helical" evidence="1">
    <location>
        <begin position="46"/>
        <end position="65"/>
    </location>
</feature>
<sequence length="96" mass="9853">MSAGRLANLALVLAVAGWLAAFCGTTAVLGDPAPTIPRSVIEAQRHLSTSVMLLGVLGILSSLWLSGRSFPEAKKRSILVIALIAVPAAAVAVSLY</sequence>
<name>A0ABQ5X9E8_9GAMM</name>
<keyword evidence="1" id="KW-1133">Transmembrane helix</keyword>
<gene>
    <name evidence="2" type="ORF">GCM10007898_18690</name>
</gene>
<organism evidence="2 3">
    <name type="scientific">Dyella flagellata</name>
    <dbReference type="NCBI Taxonomy" id="1867833"/>
    <lineage>
        <taxon>Bacteria</taxon>
        <taxon>Pseudomonadati</taxon>
        <taxon>Pseudomonadota</taxon>
        <taxon>Gammaproteobacteria</taxon>
        <taxon>Lysobacterales</taxon>
        <taxon>Rhodanobacteraceae</taxon>
        <taxon>Dyella</taxon>
    </lineage>
</organism>
<accession>A0ABQ5X9E8</accession>
<evidence type="ECO:0000313" key="2">
    <source>
        <dbReference type="EMBL" id="GLQ88300.1"/>
    </source>
</evidence>
<comment type="caution">
    <text evidence="2">The sequence shown here is derived from an EMBL/GenBank/DDBJ whole genome shotgun (WGS) entry which is preliminary data.</text>
</comment>
<proteinExistence type="predicted"/>
<evidence type="ECO:0000256" key="1">
    <source>
        <dbReference type="SAM" id="Phobius"/>
    </source>
</evidence>
<dbReference type="Proteomes" id="UP001156627">
    <property type="component" value="Unassembled WGS sequence"/>
</dbReference>
<keyword evidence="1" id="KW-0472">Membrane</keyword>
<protein>
    <recommendedName>
        <fullName evidence="4">TrbC/VIRB2 family protein</fullName>
    </recommendedName>
</protein>
<keyword evidence="3" id="KW-1185">Reference proteome</keyword>
<dbReference type="RefSeq" id="WP_284331745.1">
    <property type="nucleotide sequence ID" value="NZ_BSOA01000015.1"/>
</dbReference>
<feature type="transmembrane region" description="Helical" evidence="1">
    <location>
        <begin position="77"/>
        <end position="95"/>
    </location>
</feature>
<keyword evidence="1" id="KW-0812">Transmembrane</keyword>
<evidence type="ECO:0000313" key="3">
    <source>
        <dbReference type="Proteomes" id="UP001156627"/>
    </source>
</evidence>
<dbReference type="EMBL" id="BSOA01000015">
    <property type="protein sequence ID" value="GLQ88300.1"/>
    <property type="molecule type" value="Genomic_DNA"/>
</dbReference>
<reference evidence="3" key="1">
    <citation type="journal article" date="2019" name="Int. J. Syst. Evol. Microbiol.">
        <title>The Global Catalogue of Microorganisms (GCM) 10K type strain sequencing project: providing services to taxonomists for standard genome sequencing and annotation.</title>
        <authorList>
            <consortium name="The Broad Institute Genomics Platform"/>
            <consortium name="The Broad Institute Genome Sequencing Center for Infectious Disease"/>
            <person name="Wu L."/>
            <person name="Ma J."/>
        </authorList>
    </citation>
    <scope>NUCLEOTIDE SEQUENCE [LARGE SCALE GENOMIC DNA]</scope>
    <source>
        <strain evidence="3">NBRC 111981</strain>
    </source>
</reference>
<evidence type="ECO:0008006" key="4">
    <source>
        <dbReference type="Google" id="ProtNLM"/>
    </source>
</evidence>